<dbReference type="InterPro" id="IPR000182">
    <property type="entry name" value="GNAT_dom"/>
</dbReference>
<dbReference type="SUPFAM" id="SSF55729">
    <property type="entry name" value="Acyl-CoA N-acyltransferases (Nat)"/>
    <property type="match status" value="1"/>
</dbReference>
<dbReference type="PANTHER" id="PTHR43792:SF1">
    <property type="entry name" value="N-ACETYLTRANSFERASE DOMAIN-CONTAINING PROTEIN"/>
    <property type="match status" value="1"/>
</dbReference>
<feature type="domain" description="N-acetyltransferase" evidence="1">
    <location>
        <begin position="6"/>
        <end position="162"/>
    </location>
</feature>
<reference evidence="3" key="1">
    <citation type="journal article" date="2019" name="Int. J. Syst. Evol. Microbiol.">
        <title>The Global Catalogue of Microorganisms (GCM) 10K type strain sequencing project: providing services to taxonomists for standard genome sequencing and annotation.</title>
        <authorList>
            <consortium name="The Broad Institute Genomics Platform"/>
            <consortium name="The Broad Institute Genome Sequencing Center for Infectious Disease"/>
            <person name="Wu L."/>
            <person name="Ma J."/>
        </authorList>
    </citation>
    <scope>NUCLEOTIDE SEQUENCE [LARGE SCALE GENOMIC DNA]</scope>
    <source>
        <strain evidence="3">JCM 17926</strain>
    </source>
</reference>
<gene>
    <name evidence="2" type="ORF">GCM10023188_30250</name>
</gene>
<dbReference type="EMBL" id="BAABHC010000016">
    <property type="protein sequence ID" value="GAA4436788.1"/>
    <property type="molecule type" value="Genomic_DNA"/>
</dbReference>
<evidence type="ECO:0000313" key="3">
    <source>
        <dbReference type="Proteomes" id="UP001500552"/>
    </source>
</evidence>
<keyword evidence="3" id="KW-1185">Reference proteome</keyword>
<dbReference type="RefSeq" id="WP_345160267.1">
    <property type="nucleotide sequence ID" value="NZ_BAABHC010000016.1"/>
</dbReference>
<sequence>MRSERLVLEKFREEDFGNYYRLAGNELVMRMVTGNALSQQEAEEKYKQILAVNLSQEELGYFAVKTIAANSCIGLGKIVLTDPEEAEIGYLLLPESWGKGYGGEIARLLVKHAQGLPYLRTLSAIIDPANTASKRILEKLDFKLFYAGALDNLPAELYKRPL</sequence>
<dbReference type="InterPro" id="IPR016181">
    <property type="entry name" value="Acyl_CoA_acyltransferase"/>
</dbReference>
<dbReference type="Gene3D" id="3.40.630.30">
    <property type="match status" value="1"/>
</dbReference>
<dbReference type="InterPro" id="IPR051531">
    <property type="entry name" value="N-acetyltransferase"/>
</dbReference>
<dbReference type="Pfam" id="PF13302">
    <property type="entry name" value="Acetyltransf_3"/>
    <property type="match status" value="1"/>
</dbReference>
<evidence type="ECO:0000313" key="2">
    <source>
        <dbReference type="EMBL" id="GAA4436788.1"/>
    </source>
</evidence>
<dbReference type="PROSITE" id="PS51186">
    <property type="entry name" value="GNAT"/>
    <property type="match status" value="1"/>
</dbReference>
<name>A0ABP8LX24_9BACT</name>
<dbReference type="PANTHER" id="PTHR43792">
    <property type="entry name" value="GNAT FAMILY, PUTATIVE (AFU_ORTHOLOGUE AFUA_3G00765)-RELATED-RELATED"/>
    <property type="match status" value="1"/>
</dbReference>
<comment type="caution">
    <text evidence="2">The sequence shown here is derived from an EMBL/GenBank/DDBJ whole genome shotgun (WGS) entry which is preliminary data.</text>
</comment>
<evidence type="ECO:0000259" key="1">
    <source>
        <dbReference type="PROSITE" id="PS51186"/>
    </source>
</evidence>
<protein>
    <submittedName>
        <fullName evidence="2">GNAT family N-acetyltransferase</fullName>
    </submittedName>
</protein>
<accession>A0ABP8LX24</accession>
<organism evidence="2 3">
    <name type="scientific">Pontibacter saemangeumensis</name>
    <dbReference type="NCBI Taxonomy" id="1084525"/>
    <lineage>
        <taxon>Bacteria</taxon>
        <taxon>Pseudomonadati</taxon>
        <taxon>Bacteroidota</taxon>
        <taxon>Cytophagia</taxon>
        <taxon>Cytophagales</taxon>
        <taxon>Hymenobacteraceae</taxon>
        <taxon>Pontibacter</taxon>
    </lineage>
</organism>
<dbReference type="Proteomes" id="UP001500552">
    <property type="component" value="Unassembled WGS sequence"/>
</dbReference>
<proteinExistence type="predicted"/>